<dbReference type="InterPro" id="IPR011044">
    <property type="entry name" value="Quino_amine_DH_bsu"/>
</dbReference>
<feature type="compositionally biased region" description="Basic and acidic residues" evidence="1">
    <location>
        <begin position="35"/>
        <end position="56"/>
    </location>
</feature>
<sequence length="453" mass="50481">MLTVKTSPLALAIALACTLSLTACNDSHTYQDTVADDHDHDHDHGHDDDHDHDHGHGVSSDGRLVITAAHHADDDHDDHSHHHVYIYDLHDNEIIAELESEHEVSQLYTSPGYRFALLNQRSENITQVLDGGLWQEDHGDHMHDYEQAPVMLSYQLEGVAPTHYEAHEGLAALFYDGAADPMMPASISVFSDDDLAHGRISASLTLPINQHGTAEVRGEYLLTTYREEGSATTLPTQVELYHQHGDHYHFEVRFDESCELLHGSYSIEDYTLFGCSDGVLSVEQRGDEFFASKIANPAELAGRIGSFTGHKHHIEVVGYAGQDVWIIDAVHGTMEALDWRGDSEVTRLTAAVDGEGEHYVILDSTGHLHVFEWEVGFAKKDSLHLIEAIDVNNSPRVAVNPHNETIYLTDPVARQLVVVDLHSLTVERIDLDFEPALMTWLGIVEPSDDHHDH</sequence>
<organism evidence="3 4">
    <name type="scientific">Alkalimonas collagenimarina</name>
    <dbReference type="NCBI Taxonomy" id="400390"/>
    <lineage>
        <taxon>Bacteria</taxon>
        <taxon>Pseudomonadati</taxon>
        <taxon>Pseudomonadota</taxon>
        <taxon>Gammaproteobacteria</taxon>
        <taxon>Alkalimonas</taxon>
    </lineage>
</organism>
<feature type="region of interest" description="Disordered" evidence="1">
    <location>
        <begin position="35"/>
        <end position="60"/>
    </location>
</feature>
<gene>
    <name evidence="3" type="ORF">Q3O60_02760</name>
</gene>
<feature type="signal peptide" evidence="2">
    <location>
        <begin position="1"/>
        <end position="23"/>
    </location>
</feature>
<name>A0ABT9GVN8_9GAMM</name>
<feature type="chain" id="PRO_5045762585" description="Lipoprotein" evidence="2">
    <location>
        <begin position="24"/>
        <end position="453"/>
    </location>
</feature>
<keyword evidence="2" id="KW-0732">Signal</keyword>
<evidence type="ECO:0000313" key="3">
    <source>
        <dbReference type="EMBL" id="MDP4535106.1"/>
    </source>
</evidence>
<dbReference type="EMBL" id="JAUZVZ010000003">
    <property type="protein sequence ID" value="MDP4535106.1"/>
    <property type="molecule type" value="Genomic_DNA"/>
</dbReference>
<dbReference type="Proteomes" id="UP001231616">
    <property type="component" value="Unassembled WGS sequence"/>
</dbReference>
<evidence type="ECO:0000256" key="2">
    <source>
        <dbReference type="SAM" id="SignalP"/>
    </source>
</evidence>
<evidence type="ECO:0000313" key="4">
    <source>
        <dbReference type="Proteomes" id="UP001231616"/>
    </source>
</evidence>
<comment type="caution">
    <text evidence="3">The sequence shown here is derived from an EMBL/GenBank/DDBJ whole genome shotgun (WGS) entry which is preliminary data.</text>
</comment>
<reference evidence="3 4" key="1">
    <citation type="submission" date="2023-08" db="EMBL/GenBank/DDBJ databases">
        <authorList>
            <person name="Joshi A."/>
            <person name="Thite S."/>
        </authorList>
    </citation>
    <scope>NUCLEOTIDE SEQUENCE [LARGE SCALE GENOMIC DNA]</scope>
    <source>
        <strain evidence="3 4">AC40</strain>
    </source>
</reference>
<evidence type="ECO:0008006" key="5">
    <source>
        <dbReference type="Google" id="ProtNLM"/>
    </source>
</evidence>
<dbReference type="SUPFAM" id="SSF50969">
    <property type="entry name" value="YVTN repeat-like/Quinoprotein amine dehydrogenase"/>
    <property type="match status" value="1"/>
</dbReference>
<accession>A0ABT9GVN8</accession>
<evidence type="ECO:0000256" key="1">
    <source>
        <dbReference type="SAM" id="MobiDB-lite"/>
    </source>
</evidence>
<protein>
    <recommendedName>
        <fullName evidence="5">Lipoprotein</fullName>
    </recommendedName>
</protein>
<dbReference type="RefSeq" id="WP_305892375.1">
    <property type="nucleotide sequence ID" value="NZ_JAUZVZ010000003.1"/>
</dbReference>
<dbReference type="PROSITE" id="PS51257">
    <property type="entry name" value="PROKAR_LIPOPROTEIN"/>
    <property type="match status" value="1"/>
</dbReference>
<proteinExistence type="predicted"/>
<keyword evidence="4" id="KW-1185">Reference proteome</keyword>